<evidence type="ECO:0000313" key="2">
    <source>
        <dbReference type="Proteomes" id="UP000185812"/>
    </source>
</evidence>
<evidence type="ECO:0000313" key="1">
    <source>
        <dbReference type="EMBL" id="SHK66369.1"/>
    </source>
</evidence>
<dbReference type="RefSeq" id="WP_143149587.1">
    <property type="nucleotide sequence ID" value="NZ_FRAU01000005.1"/>
</dbReference>
<proteinExistence type="predicted"/>
<keyword evidence="2" id="KW-1185">Reference proteome</keyword>
<name>A0A1M6UB25_9BACT</name>
<dbReference type="OrthoDB" id="9812355at2"/>
<feature type="non-terminal residue" evidence="1">
    <location>
        <position position="181"/>
    </location>
</feature>
<gene>
    <name evidence="1" type="ORF">SAMN04488087_1624</name>
</gene>
<dbReference type="Proteomes" id="UP000185812">
    <property type="component" value="Unassembled WGS sequence"/>
</dbReference>
<organism evidence="1 2">
    <name type="scientific">Rhodothermus profundi</name>
    <dbReference type="NCBI Taxonomy" id="633813"/>
    <lineage>
        <taxon>Bacteria</taxon>
        <taxon>Pseudomonadati</taxon>
        <taxon>Rhodothermota</taxon>
        <taxon>Rhodothermia</taxon>
        <taxon>Rhodothermales</taxon>
        <taxon>Rhodothermaceae</taxon>
        <taxon>Rhodothermus</taxon>
    </lineage>
</organism>
<accession>A0A1M6UB25</accession>
<reference evidence="2" key="1">
    <citation type="submission" date="2016-11" db="EMBL/GenBank/DDBJ databases">
        <authorList>
            <person name="Varghese N."/>
            <person name="Submissions S."/>
        </authorList>
    </citation>
    <scope>NUCLEOTIDE SEQUENCE [LARGE SCALE GENOMIC DNA]</scope>
    <source>
        <strain evidence="2">DSM 22212</strain>
    </source>
</reference>
<dbReference type="AlphaFoldDB" id="A0A1M6UB25"/>
<protein>
    <submittedName>
        <fullName evidence="1">Uncharacterized protein</fullName>
    </submittedName>
</protein>
<sequence length="181" mass="20060">MIRRSPFSLQCLRCATHRPVLVAAAAMLGLLLGSPLPPAVGQALPSQMLQQNAAVLARGTLDGLRVQATPVRIEGLTLTQKSSLAMAAQRGALVVFEPLGLQQGRLRYYDPEGRLRWEQTLPMMFREDEAWGTWLAISEDGRRVVLYEWRGESWSARAVLDETGRVLGEWIAELHMAPSGR</sequence>
<dbReference type="EMBL" id="FRAU01000005">
    <property type="protein sequence ID" value="SHK66369.1"/>
    <property type="molecule type" value="Genomic_DNA"/>
</dbReference>